<evidence type="ECO:0000256" key="17">
    <source>
        <dbReference type="SAM" id="SignalP"/>
    </source>
</evidence>
<accession>A0A9D3QEV8</accession>
<keyword evidence="9" id="KW-0675">Receptor</keyword>
<gene>
    <name evidence="19" type="ORF">MATL_G00003980</name>
</gene>
<comment type="subcellular location">
    <subcellularLocation>
        <location evidence="1">Membrane</location>
        <topology evidence="1">Single-pass type I membrane protein</topology>
    </subcellularLocation>
</comment>
<dbReference type="GO" id="GO:0004896">
    <property type="term" value="F:cytokine receptor activity"/>
    <property type="evidence" value="ECO:0007669"/>
    <property type="project" value="InterPro"/>
</dbReference>
<keyword evidence="7 16" id="KW-0472">Membrane</keyword>
<keyword evidence="5 17" id="KW-0732">Signal</keyword>
<evidence type="ECO:0000256" key="5">
    <source>
        <dbReference type="ARBA" id="ARBA00022729"/>
    </source>
</evidence>
<feature type="chain" id="PRO_5039109788" description="Interleukin-2 receptor subunit beta" evidence="17">
    <location>
        <begin position="23"/>
        <end position="527"/>
    </location>
</feature>
<dbReference type="InterPro" id="IPR003961">
    <property type="entry name" value="FN3_dom"/>
</dbReference>
<feature type="compositionally biased region" description="Acidic residues" evidence="15">
    <location>
        <begin position="419"/>
        <end position="432"/>
    </location>
</feature>
<evidence type="ECO:0000256" key="12">
    <source>
        <dbReference type="ARBA" id="ARBA00031280"/>
    </source>
</evidence>
<comment type="subunit">
    <text evidence="11">Non-covalent dimer of an alpha and a beta subunit. IL2R exists in 3 different forms: a high affinity dimer, an intermediate affinity monomer (beta subunit), and a low affinity monomer (alpha subunit). The high and intermediate affinity forms also associate with a gamma subunit. Interacts with SHB upon interleukin stimulation.</text>
</comment>
<dbReference type="Pfam" id="PF18707">
    <property type="entry name" value="IL2RB_N1"/>
    <property type="match status" value="1"/>
</dbReference>
<comment type="function">
    <text evidence="14">Receptor for interleukin-2. This beta subunit is involved in receptor mediated endocytosis and transduces the mitogenic signals of IL2. Probably in association with IL15RA, involved in the stimulation of neutrophil phagocytosis by IL15.</text>
</comment>
<keyword evidence="10" id="KW-0325">Glycoprotein</keyword>
<evidence type="ECO:0000256" key="8">
    <source>
        <dbReference type="ARBA" id="ARBA00023157"/>
    </source>
</evidence>
<keyword evidence="4 16" id="KW-0812">Transmembrane</keyword>
<dbReference type="InterPro" id="IPR013783">
    <property type="entry name" value="Ig-like_fold"/>
</dbReference>
<evidence type="ECO:0000256" key="1">
    <source>
        <dbReference type="ARBA" id="ARBA00004479"/>
    </source>
</evidence>
<evidence type="ECO:0000256" key="10">
    <source>
        <dbReference type="ARBA" id="ARBA00023180"/>
    </source>
</evidence>
<dbReference type="PROSITE" id="PS01355">
    <property type="entry name" value="HEMATOPO_REC_S_F1"/>
    <property type="match status" value="1"/>
</dbReference>
<proteinExistence type="inferred from homology"/>
<feature type="signal peptide" evidence="17">
    <location>
        <begin position="1"/>
        <end position="22"/>
    </location>
</feature>
<dbReference type="EMBL" id="JAFDVH010000001">
    <property type="protein sequence ID" value="KAG7491460.1"/>
    <property type="molecule type" value="Genomic_DNA"/>
</dbReference>
<feature type="transmembrane region" description="Helical" evidence="16">
    <location>
        <begin position="230"/>
        <end position="251"/>
    </location>
</feature>
<dbReference type="GO" id="GO:0016064">
    <property type="term" value="P:immunoglobulin mediated immune response"/>
    <property type="evidence" value="ECO:0007669"/>
    <property type="project" value="TreeGrafter"/>
</dbReference>
<dbReference type="SUPFAM" id="SSF49265">
    <property type="entry name" value="Fibronectin type III"/>
    <property type="match status" value="1"/>
</dbReference>
<evidence type="ECO:0000256" key="2">
    <source>
        <dbReference type="ARBA" id="ARBA00008280"/>
    </source>
</evidence>
<evidence type="ECO:0000313" key="19">
    <source>
        <dbReference type="EMBL" id="KAG7491460.1"/>
    </source>
</evidence>
<evidence type="ECO:0000256" key="9">
    <source>
        <dbReference type="ARBA" id="ARBA00023170"/>
    </source>
</evidence>
<evidence type="ECO:0000256" key="7">
    <source>
        <dbReference type="ARBA" id="ARBA00023136"/>
    </source>
</evidence>
<dbReference type="AlphaFoldDB" id="A0A9D3QEV8"/>
<dbReference type="InterPro" id="IPR036116">
    <property type="entry name" value="FN3_sf"/>
</dbReference>
<keyword evidence="20" id="KW-1185">Reference proteome</keyword>
<dbReference type="PROSITE" id="PS50853">
    <property type="entry name" value="FN3"/>
    <property type="match status" value="1"/>
</dbReference>
<feature type="domain" description="Fibronectin type-III" evidence="18">
    <location>
        <begin position="117"/>
        <end position="220"/>
    </location>
</feature>
<reference evidence="19" key="1">
    <citation type="submission" date="2021-01" db="EMBL/GenBank/DDBJ databases">
        <authorList>
            <person name="Zahm M."/>
            <person name="Roques C."/>
            <person name="Cabau C."/>
            <person name="Klopp C."/>
            <person name="Donnadieu C."/>
            <person name="Jouanno E."/>
            <person name="Lampietro C."/>
            <person name="Louis A."/>
            <person name="Herpin A."/>
            <person name="Echchiki A."/>
            <person name="Berthelot C."/>
            <person name="Parey E."/>
            <person name="Roest-Crollius H."/>
            <person name="Braasch I."/>
            <person name="Postlethwait J."/>
            <person name="Bobe J."/>
            <person name="Montfort J."/>
            <person name="Bouchez O."/>
            <person name="Begum T."/>
            <person name="Mejri S."/>
            <person name="Adams A."/>
            <person name="Chen W.-J."/>
            <person name="Guiguen Y."/>
        </authorList>
    </citation>
    <scope>NUCLEOTIDE SEQUENCE</scope>
    <source>
        <strain evidence="19">YG-15Mar2019-1</strain>
        <tissue evidence="19">Brain</tissue>
    </source>
</reference>
<dbReference type="GO" id="GO:0009897">
    <property type="term" value="C:external side of plasma membrane"/>
    <property type="evidence" value="ECO:0007669"/>
    <property type="project" value="TreeGrafter"/>
</dbReference>
<evidence type="ECO:0000256" key="16">
    <source>
        <dbReference type="SAM" id="Phobius"/>
    </source>
</evidence>
<dbReference type="PANTHER" id="PTHR23037:SF22">
    <property type="entry name" value="CYTOKINE RECEPTOR COMMON SUBUNIT BETA"/>
    <property type="match status" value="1"/>
</dbReference>
<evidence type="ECO:0000256" key="15">
    <source>
        <dbReference type="SAM" id="MobiDB-lite"/>
    </source>
</evidence>
<feature type="region of interest" description="Disordered" evidence="15">
    <location>
        <begin position="399"/>
        <end position="452"/>
    </location>
</feature>
<dbReference type="InterPro" id="IPR040951">
    <property type="entry name" value="IL2RB_N1"/>
</dbReference>
<name>A0A9D3QEV8_MEGAT</name>
<keyword evidence="6 16" id="KW-1133">Transmembrane helix</keyword>
<comment type="similarity">
    <text evidence="2">Belongs to the type I cytokine receptor family. Type 4 subfamily.</text>
</comment>
<dbReference type="Proteomes" id="UP001046870">
    <property type="component" value="Chromosome 1"/>
</dbReference>
<evidence type="ECO:0000256" key="11">
    <source>
        <dbReference type="ARBA" id="ARBA00026094"/>
    </source>
</evidence>
<organism evidence="19 20">
    <name type="scientific">Megalops atlanticus</name>
    <name type="common">Tarpon</name>
    <name type="synonym">Clupea gigantea</name>
    <dbReference type="NCBI Taxonomy" id="7932"/>
    <lineage>
        <taxon>Eukaryota</taxon>
        <taxon>Metazoa</taxon>
        <taxon>Chordata</taxon>
        <taxon>Craniata</taxon>
        <taxon>Vertebrata</taxon>
        <taxon>Euteleostomi</taxon>
        <taxon>Actinopterygii</taxon>
        <taxon>Neopterygii</taxon>
        <taxon>Teleostei</taxon>
        <taxon>Elopiformes</taxon>
        <taxon>Megalopidae</taxon>
        <taxon>Megalops</taxon>
    </lineage>
</organism>
<protein>
    <recommendedName>
        <fullName evidence="3">Interleukin-2 receptor subunit beta</fullName>
    </recommendedName>
    <alternativeName>
        <fullName evidence="13">High affinity IL-2 receptor subunit beta</fullName>
    </alternativeName>
    <alternativeName>
        <fullName evidence="12">p70-75</fullName>
    </alternativeName>
</protein>
<evidence type="ECO:0000256" key="14">
    <source>
        <dbReference type="ARBA" id="ARBA00045664"/>
    </source>
</evidence>
<evidence type="ECO:0000259" key="18">
    <source>
        <dbReference type="PROSITE" id="PS50853"/>
    </source>
</evidence>
<evidence type="ECO:0000256" key="4">
    <source>
        <dbReference type="ARBA" id="ARBA00022692"/>
    </source>
</evidence>
<evidence type="ECO:0000256" key="13">
    <source>
        <dbReference type="ARBA" id="ARBA00032935"/>
    </source>
</evidence>
<sequence length="527" mass="59694">METVWLFHLFLLLIIQPQPGNTHKNLTCLNDYIRTTTCIWDSTETAPNIVCSLHGTVGKRNKSKAHCKLKPLDSQNPTLRRCQLVFTRDFGKTDKIPIDVTCGNSTEPVVQIERYQPHLNIKMNPPGIPTISNDNVSWTRGSPFSETLEFYQFQLQYTQADQHIEDGERIELLNKEMWCVLSEKLQKGARYKARVRVRPSEDYRGEWSHWSPVASWTSEAGRLPGPSERWLEVMIGCTALALLLLSIIIIVPRHTSWIYKVSCQSVPDPAKYFDTLHLVHNGNFQKWLGPMFPPESFDILQHSEDISPVEVTNKDTDTLFRRENIAALEQWESSGQSSSFSNIGYFYSRYPYDSEPCSVYFSYQATAGTAEEKKEEREAVKNGPIEMCSSYECLQKCGDRKEEEEEPIHPDSGFGVGSDDQESDEDREDEDRLSELSDTASGSHPMPLLPFRPPLRKSPFPSFFSHNGLGSPHLPFPLGAALASNHTSRQIEENLCKACFGNIEPSSGGYMPVKDTKNSLPAENMIS</sequence>
<dbReference type="PANTHER" id="PTHR23037">
    <property type="entry name" value="CYTOKINE RECEPTOR"/>
    <property type="match status" value="1"/>
</dbReference>
<keyword evidence="8" id="KW-1015">Disulfide bond</keyword>
<comment type="caution">
    <text evidence="19">The sequence shown here is derived from an EMBL/GenBank/DDBJ whole genome shotgun (WGS) entry which is preliminary data.</text>
</comment>
<dbReference type="Gene3D" id="2.60.40.10">
    <property type="entry name" value="Immunoglobulins"/>
    <property type="match status" value="2"/>
</dbReference>
<evidence type="ECO:0000313" key="20">
    <source>
        <dbReference type="Proteomes" id="UP001046870"/>
    </source>
</evidence>
<evidence type="ECO:0000256" key="6">
    <source>
        <dbReference type="ARBA" id="ARBA00022989"/>
    </source>
</evidence>
<evidence type="ECO:0000256" key="3">
    <source>
        <dbReference type="ARBA" id="ARBA00016239"/>
    </source>
</evidence>
<dbReference type="OrthoDB" id="9419853at2759"/>
<dbReference type="InterPro" id="IPR003531">
    <property type="entry name" value="Hempt_rcpt_S_F1_CS"/>
</dbReference>